<dbReference type="NCBIfam" id="TIGR00278">
    <property type="entry name" value="membrane protein insertion efficiency factor YidD"/>
    <property type="match status" value="1"/>
</dbReference>
<dbReference type="SMART" id="SM01234">
    <property type="entry name" value="Haemolytic"/>
    <property type="match status" value="1"/>
</dbReference>
<keyword evidence="3" id="KW-1185">Reference proteome</keyword>
<dbReference type="RefSeq" id="WP_116651977.1">
    <property type="nucleotide sequence ID" value="NZ_QUZK01000052.1"/>
</dbReference>
<proteinExistence type="inferred from homology"/>
<name>A0A3E1K578_9GAMM</name>
<organism evidence="2 3">
    <name type="scientific">Wenzhouxiangella sediminis</name>
    <dbReference type="NCBI Taxonomy" id="1792836"/>
    <lineage>
        <taxon>Bacteria</taxon>
        <taxon>Pseudomonadati</taxon>
        <taxon>Pseudomonadota</taxon>
        <taxon>Gammaproteobacteria</taxon>
        <taxon>Chromatiales</taxon>
        <taxon>Wenzhouxiangellaceae</taxon>
        <taxon>Wenzhouxiangella</taxon>
    </lineage>
</organism>
<reference evidence="2 3" key="1">
    <citation type="submission" date="2018-08" db="EMBL/GenBank/DDBJ databases">
        <title>Wenzhouxiangella salilacus sp. nov., a novel bacterium isolated from a saline lake in Xinjiang Province, China.</title>
        <authorList>
            <person name="Han S."/>
        </authorList>
    </citation>
    <scope>NUCLEOTIDE SEQUENCE [LARGE SCALE GENOMIC DNA]</scope>
    <source>
        <strain evidence="2 3">XDB06</strain>
    </source>
</reference>
<dbReference type="OrthoDB" id="9801753at2"/>
<dbReference type="GO" id="GO:0005886">
    <property type="term" value="C:plasma membrane"/>
    <property type="evidence" value="ECO:0007669"/>
    <property type="project" value="UniProtKB-SubCell"/>
</dbReference>
<dbReference type="EMBL" id="QUZK01000052">
    <property type="protein sequence ID" value="RFF29171.1"/>
    <property type="molecule type" value="Genomic_DNA"/>
</dbReference>
<gene>
    <name evidence="2" type="primary">yidD</name>
    <name evidence="2" type="ORF">DZC52_14810</name>
</gene>
<dbReference type="InterPro" id="IPR002696">
    <property type="entry name" value="Membr_insert_effic_factor_YidD"/>
</dbReference>
<evidence type="ECO:0000313" key="3">
    <source>
        <dbReference type="Proteomes" id="UP000260351"/>
    </source>
</evidence>
<comment type="function">
    <text evidence="1">Could be involved in insertion of integral membrane proteins into the membrane.</text>
</comment>
<keyword evidence="1" id="KW-0472">Membrane</keyword>
<keyword evidence="1" id="KW-1003">Cell membrane</keyword>
<comment type="caution">
    <text evidence="2">The sequence shown here is derived from an EMBL/GenBank/DDBJ whole genome shotgun (WGS) entry which is preliminary data.</text>
</comment>
<accession>A0A3E1K578</accession>
<evidence type="ECO:0000313" key="2">
    <source>
        <dbReference type="EMBL" id="RFF29171.1"/>
    </source>
</evidence>
<dbReference type="PANTHER" id="PTHR33383:SF1">
    <property type="entry name" value="MEMBRANE PROTEIN INSERTION EFFICIENCY FACTOR-RELATED"/>
    <property type="match status" value="1"/>
</dbReference>
<dbReference type="Pfam" id="PF01809">
    <property type="entry name" value="YidD"/>
    <property type="match status" value="1"/>
</dbReference>
<dbReference type="AlphaFoldDB" id="A0A3E1K578"/>
<protein>
    <recommendedName>
        <fullName evidence="1">Putative membrane protein insertion efficiency factor</fullName>
    </recommendedName>
</protein>
<comment type="similarity">
    <text evidence="1">Belongs to the UPF0161 family.</text>
</comment>
<dbReference type="HAMAP" id="MF_00386">
    <property type="entry name" value="UPF0161_YidD"/>
    <property type="match status" value="1"/>
</dbReference>
<dbReference type="PANTHER" id="PTHR33383">
    <property type="entry name" value="MEMBRANE PROTEIN INSERTION EFFICIENCY FACTOR-RELATED"/>
    <property type="match status" value="1"/>
</dbReference>
<evidence type="ECO:0000256" key="1">
    <source>
        <dbReference type="HAMAP-Rule" id="MF_00386"/>
    </source>
</evidence>
<sequence length="77" mass="8877">MQTLLLALIRAYRYVLSPWIGGQCRFEPTCSVYAMQAIELYGPWRGSWMAIKRLLRCHPFCPGGKDPVPGYRDDEVK</sequence>
<dbReference type="Proteomes" id="UP000260351">
    <property type="component" value="Unassembled WGS sequence"/>
</dbReference>
<comment type="subcellular location">
    <subcellularLocation>
        <location evidence="1">Cell membrane</location>
        <topology evidence="1">Peripheral membrane protein</topology>
        <orientation evidence="1">Cytoplasmic side</orientation>
    </subcellularLocation>
</comment>